<name>A0A094PVT2_9ZZZZ</name>
<keyword evidence="5" id="KW-0678">Repressor</keyword>
<dbReference type="GO" id="GO:0005829">
    <property type="term" value="C:cytosol"/>
    <property type="evidence" value="ECO:0007669"/>
    <property type="project" value="TreeGrafter"/>
</dbReference>
<dbReference type="CDD" id="cd07153">
    <property type="entry name" value="Fur_like"/>
    <property type="match status" value="1"/>
</dbReference>
<keyword evidence="7" id="KW-0862">Zinc</keyword>
<sequence length="121" mass="13421">MSRSNPRVLSTLERAGGFASAQEVYRLMQREGESIGLTTVYRSLQSLVNDKIVDVLRRDDGEAIYRLCGDAHHHHLVCKSCGDTVEIEGGAIEKWAKVMAEEHGFRDVGHTAEIFGICSKC</sequence>
<dbReference type="PANTHER" id="PTHR33202:SF2">
    <property type="entry name" value="FERRIC UPTAKE REGULATION PROTEIN"/>
    <property type="match status" value="1"/>
</dbReference>
<dbReference type="Gene3D" id="1.10.10.10">
    <property type="entry name" value="Winged helix-like DNA-binding domain superfamily/Winged helix DNA-binding domain"/>
    <property type="match status" value="1"/>
</dbReference>
<keyword evidence="4" id="KW-0963">Cytoplasm</keyword>
<organism evidence="11">
    <name type="scientific">freshwater metagenome</name>
    <dbReference type="NCBI Taxonomy" id="449393"/>
    <lineage>
        <taxon>unclassified sequences</taxon>
        <taxon>metagenomes</taxon>
        <taxon>ecological metagenomes</taxon>
    </lineage>
</organism>
<evidence type="ECO:0000256" key="10">
    <source>
        <dbReference type="ARBA" id="ARBA00023163"/>
    </source>
</evidence>
<protein>
    <recommendedName>
        <fullName evidence="12">Fur family transcriptional regulator</fullName>
    </recommendedName>
</protein>
<dbReference type="GO" id="GO:0008270">
    <property type="term" value="F:zinc ion binding"/>
    <property type="evidence" value="ECO:0007669"/>
    <property type="project" value="TreeGrafter"/>
</dbReference>
<keyword evidence="6" id="KW-0479">Metal-binding</keyword>
<dbReference type="GO" id="GO:0000976">
    <property type="term" value="F:transcription cis-regulatory region binding"/>
    <property type="evidence" value="ECO:0007669"/>
    <property type="project" value="TreeGrafter"/>
</dbReference>
<evidence type="ECO:0000256" key="2">
    <source>
        <dbReference type="ARBA" id="ARBA00007957"/>
    </source>
</evidence>
<dbReference type="InterPro" id="IPR043135">
    <property type="entry name" value="Fur_C"/>
</dbReference>
<evidence type="ECO:0000256" key="4">
    <source>
        <dbReference type="ARBA" id="ARBA00022490"/>
    </source>
</evidence>
<evidence type="ECO:0000256" key="7">
    <source>
        <dbReference type="ARBA" id="ARBA00022833"/>
    </source>
</evidence>
<evidence type="ECO:0000313" key="11">
    <source>
        <dbReference type="EMBL" id="KGA13819.1"/>
    </source>
</evidence>
<evidence type="ECO:0000256" key="1">
    <source>
        <dbReference type="ARBA" id="ARBA00004496"/>
    </source>
</evidence>
<dbReference type="AlphaFoldDB" id="A0A094PVT2"/>
<comment type="caution">
    <text evidence="11">The sequence shown here is derived from an EMBL/GenBank/DDBJ whole genome shotgun (WGS) entry which is preliminary data.</text>
</comment>
<evidence type="ECO:0000256" key="3">
    <source>
        <dbReference type="ARBA" id="ARBA00011738"/>
    </source>
</evidence>
<comment type="similarity">
    <text evidence="2">Belongs to the Fur family.</text>
</comment>
<dbReference type="EMBL" id="JNSK01000152">
    <property type="protein sequence ID" value="KGA13819.1"/>
    <property type="molecule type" value="Genomic_DNA"/>
</dbReference>
<dbReference type="Gene3D" id="3.30.1490.190">
    <property type="match status" value="1"/>
</dbReference>
<comment type="subunit">
    <text evidence="3">Homodimer.</text>
</comment>
<reference evidence="11" key="1">
    <citation type="submission" date="2014-05" db="EMBL/GenBank/DDBJ databases">
        <title>Key roles for freshwater Actinobacteria revealed by deep metagenomic sequencing.</title>
        <authorList>
            <person name="Ghai R."/>
            <person name="Mizuno C.M."/>
            <person name="Picazo A."/>
            <person name="Camacho A."/>
            <person name="Rodriguez-Valera F."/>
        </authorList>
    </citation>
    <scope>NUCLEOTIDE SEQUENCE</scope>
</reference>
<evidence type="ECO:0000256" key="9">
    <source>
        <dbReference type="ARBA" id="ARBA00023125"/>
    </source>
</evidence>
<keyword evidence="9" id="KW-0238">DNA-binding</keyword>
<keyword evidence="8" id="KW-0805">Transcription regulation</keyword>
<comment type="subcellular location">
    <subcellularLocation>
        <location evidence="1">Cytoplasm</location>
    </subcellularLocation>
</comment>
<proteinExistence type="inferred from homology"/>
<dbReference type="SUPFAM" id="SSF46785">
    <property type="entry name" value="Winged helix' DNA-binding domain"/>
    <property type="match status" value="1"/>
</dbReference>
<dbReference type="InterPro" id="IPR036390">
    <property type="entry name" value="WH_DNA-bd_sf"/>
</dbReference>
<dbReference type="GO" id="GO:1900376">
    <property type="term" value="P:regulation of secondary metabolite biosynthetic process"/>
    <property type="evidence" value="ECO:0007669"/>
    <property type="project" value="TreeGrafter"/>
</dbReference>
<gene>
    <name evidence="11" type="ORF">GM50_21370</name>
</gene>
<dbReference type="GO" id="GO:0045892">
    <property type="term" value="P:negative regulation of DNA-templated transcription"/>
    <property type="evidence" value="ECO:0007669"/>
    <property type="project" value="TreeGrafter"/>
</dbReference>
<evidence type="ECO:0008006" key="12">
    <source>
        <dbReference type="Google" id="ProtNLM"/>
    </source>
</evidence>
<evidence type="ECO:0000256" key="5">
    <source>
        <dbReference type="ARBA" id="ARBA00022491"/>
    </source>
</evidence>
<dbReference type="PANTHER" id="PTHR33202">
    <property type="entry name" value="ZINC UPTAKE REGULATION PROTEIN"/>
    <property type="match status" value="1"/>
</dbReference>
<accession>A0A094PVT2</accession>
<evidence type="ECO:0000256" key="8">
    <source>
        <dbReference type="ARBA" id="ARBA00023015"/>
    </source>
</evidence>
<evidence type="ECO:0000256" key="6">
    <source>
        <dbReference type="ARBA" id="ARBA00022723"/>
    </source>
</evidence>
<keyword evidence="10" id="KW-0804">Transcription</keyword>
<dbReference type="Pfam" id="PF01475">
    <property type="entry name" value="FUR"/>
    <property type="match status" value="1"/>
</dbReference>
<dbReference type="InterPro" id="IPR002481">
    <property type="entry name" value="FUR"/>
</dbReference>
<dbReference type="InterPro" id="IPR036388">
    <property type="entry name" value="WH-like_DNA-bd_sf"/>
</dbReference>
<dbReference type="GO" id="GO:0003700">
    <property type="term" value="F:DNA-binding transcription factor activity"/>
    <property type="evidence" value="ECO:0007669"/>
    <property type="project" value="InterPro"/>
</dbReference>